<dbReference type="GO" id="GO:0047756">
    <property type="term" value="F:chondroitin 4-sulfotransferase activity"/>
    <property type="evidence" value="ECO:0007669"/>
    <property type="project" value="InterPro"/>
</dbReference>
<protein>
    <submittedName>
        <fullName evidence="1">(pine wood nematode) hypothetical protein</fullName>
    </submittedName>
</protein>
<proteinExistence type="predicted"/>
<dbReference type="GO" id="GO:1902884">
    <property type="term" value="P:positive regulation of response to oxidative stress"/>
    <property type="evidence" value="ECO:0007669"/>
    <property type="project" value="InterPro"/>
</dbReference>
<dbReference type="PANTHER" id="PTHR22900:SF10">
    <property type="entry name" value="CARBOHYDRATE SULFOTRANSFERASE"/>
    <property type="match status" value="1"/>
</dbReference>
<organism evidence="2 4">
    <name type="scientific">Bursaphelenchus xylophilus</name>
    <name type="common">Pinewood nematode worm</name>
    <name type="synonym">Aphelenchoides xylophilus</name>
    <dbReference type="NCBI Taxonomy" id="6326"/>
    <lineage>
        <taxon>Eukaryota</taxon>
        <taxon>Metazoa</taxon>
        <taxon>Ecdysozoa</taxon>
        <taxon>Nematoda</taxon>
        <taxon>Chromadorea</taxon>
        <taxon>Rhabditida</taxon>
        <taxon>Tylenchina</taxon>
        <taxon>Tylenchomorpha</taxon>
        <taxon>Aphelenchoidea</taxon>
        <taxon>Aphelenchoididae</taxon>
        <taxon>Bursaphelenchus</taxon>
    </lineage>
</organism>
<evidence type="ECO:0000313" key="4">
    <source>
        <dbReference type="WBParaSite" id="BXY_0251000.1"/>
    </source>
</evidence>
<name>A0A1I7RP69_BURXY</name>
<dbReference type="PANTHER" id="PTHR22900">
    <property type="entry name" value="PROTEIN CBG14245-RELATED"/>
    <property type="match status" value="1"/>
</dbReference>
<sequence>MTKDEWSGYCMANRGVCAERFVKMNEAFVRKIVIAKDYKMMNCIMPKCMSTITTMIYAYLTDPAAYKRFDWNNSRGIRVTNEDLKGWSMNVAIRDPLDRFTSAWVNKCIEERTELERDSILYGGGELCYGCGEDLECFLKEQYKRAMLYTKGGMTLLSYEDQHTFPQNWFCDFEHHLSDYNVIKHTSNRKGKEAFHKWFRIMLTARKVPQEKIDFIYKHILTPLNAKKTKLRDRRHEIVKQRAEDAKSRLLRDETLYNIFMAMFIHDYIIFDYEIPQKIS</sequence>
<gene>
    <name evidence="1" type="ORF">BXYJ_LOCUS12436</name>
</gene>
<dbReference type="GO" id="GO:0016020">
    <property type="term" value="C:membrane"/>
    <property type="evidence" value="ECO:0007669"/>
    <property type="project" value="InterPro"/>
</dbReference>
<dbReference type="Proteomes" id="UP000582659">
    <property type="component" value="Unassembled WGS sequence"/>
</dbReference>
<reference evidence="1" key="2">
    <citation type="submission" date="2020-09" db="EMBL/GenBank/DDBJ databases">
        <authorList>
            <person name="Kikuchi T."/>
        </authorList>
    </citation>
    <scope>NUCLEOTIDE SEQUENCE</scope>
    <source>
        <strain evidence="1">Ka4C1</strain>
    </source>
</reference>
<dbReference type="WBParaSite" id="BXY_0251000.1">
    <property type="protein sequence ID" value="BXY_0251000.1"/>
    <property type="gene ID" value="BXY_0251000"/>
</dbReference>
<dbReference type="InterPro" id="IPR005331">
    <property type="entry name" value="Sulfotransferase"/>
</dbReference>
<dbReference type="Proteomes" id="UP000095284">
    <property type="component" value="Unplaced"/>
</dbReference>
<dbReference type="EMBL" id="CAJFCV020000005">
    <property type="protein sequence ID" value="CAG9124620.1"/>
    <property type="molecule type" value="Genomic_DNA"/>
</dbReference>
<keyword evidence="3" id="KW-1185">Reference proteome</keyword>
<dbReference type="InterPro" id="IPR007669">
    <property type="entry name" value="Chst-1-like"/>
</dbReference>
<dbReference type="Pfam" id="PF03567">
    <property type="entry name" value="Sulfotransfer_2"/>
    <property type="match status" value="1"/>
</dbReference>
<dbReference type="Proteomes" id="UP000659654">
    <property type="component" value="Unassembled WGS sequence"/>
</dbReference>
<dbReference type="EMBL" id="CAJFDI010000005">
    <property type="protein sequence ID" value="CAD5232345.1"/>
    <property type="molecule type" value="Genomic_DNA"/>
</dbReference>
<evidence type="ECO:0000313" key="3">
    <source>
        <dbReference type="Proteomes" id="UP000659654"/>
    </source>
</evidence>
<evidence type="ECO:0000313" key="1">
    <source>
        <dbReference type="EMBL" id="CAD5232345.1"/>
    </source>
</evidence>
<dbReference type="OrthoDB" id="5860070at2759"/>
<evidence type="ECO:0000313" key="2">
    <source>
        <dbReference type="Proteomes" id="UP000095284"/>
    </source>
</evidence>
<reference evidence="4" key="1">
    <citation type="submission" date="2016-11" db="UniProtKB">
        <authorList>
            <consortium name="WormBaseParasite"/>
        </authorList>
    </citation>
    <scope>IDENTIFICATION</scope>
</reference>
<dbReference type="GO" id="GO:0050650">
    <property type="term" value="P:chondroitin sulfate proteoglycan biosynthetic process"/>
    <property type="evidence" value="ECO:0007669"/>
    <property type="project" value="InterPro"/>
</dbReference>
<dbReference type="eggNOG" id="KOG4651">
    <property type="taxonomic scope" value="Eukaryota"/>
</dbReference>
<dbReference type="AlphaFoldDB" id="A0A1I7RP69"/>
<accession>A0A1I7RP69</accession>